<dbReference type="Proteomes" id="UP000269265">
    <property type="component" value="Unassembled WGS sequence"/>
</dbReference>
<feature type="binding site" evidence="5">
    <location>
        <position position="246"/>
    </location>
    <ligand>
        <name>Mo-molybdopterin</name>
        <dbReference type="ChEBI" id="CHEBI:71302"/>
    </ligand>
</feature>
<dbReference type="HAMAP" id="MF_01206">
    <property type="entry name" value="MsrP"/>
    <property type="match status" value="1"/>
</dbReference>
<comment type="catalytic activity">
    <reaction evidence="5">
        <text>L-methionyl-[protein] + a quinone + H2O = L-methionyl-(S)-S-oxide-[protein] + a quinol</text>
        <dbReference type="Rhea" id="RHEA:51292"/>
        <dbReference type="Rhea" id="RHEA-COMP:12313"/>
        <dbReference type="Rhea" id="RHEA-COMP:12315"/>
        <dbReference type="ChEBI" id="CHEBI:15377"/>
        <dbReference type="ChEBI" id="CHEBI:16044"/>
        <dbReference type="ChEBI" id="CHEBI:24646"/>
        <dbReference type="ChEBI" id="CHEBI:44120"/>
        <dbReference type="ChEBI" id="CHEBI:132124"/>
    </reaction>
</comment>
<keyword evidence="3 5" id="KW-0732">Signal</keyword>
<dbReference type="OrthoDB" id="9795587at2"/>
<dbReference type="InterPro" id="IPR000572">
    <property type="entry name" value="OxRdtase_Mopterin-bd_dom"/>
</dbReference>
<evidence type="ECO:0000256" key="4">
    <source>
        <dbReference type="ARBA" id="ARBA00023002"/>
    </source>
</evidence>
<keyword evidence="2 5" id="KW-0479">Metal-binding</keyword>
<proteinExistence type="inferred from homology"/>
<feature type="binding site" evidence="5">
    <location>
        <position position="198"/>
    </location>
    <ligand>
        <name>Mo-molybdopterin</name>
        <dbReference type="ChEBI" id="CHEBI:71302"/>
    </ligand>
</feature>
<dbReference type="Gene3D" id="3.90.420.10">
    <property type="entry name" value="Oxidoreductase, molybdopterin-binding domain"/>
    <property type="match status" value="1"/>
</dbReference>
<feature type="binding site" evidence="5">
    <location>
        <position position="163"/>
    </location>
    <ligand>
        <name>Mo-molybdopterin</name>
        <dbReference type="ChEBI" id="CHEBI:71302"/>
    </ligand>
    <ligandPart>
        <name>Mo</name>
        <dbReference type="ChEBI" id="CHEBI:28685"/>
    </ligandPart>
</feature>
<dbReference type="PANTHER" id="PTHR43032:SF3">
    <property type="entry name" value="PROTEIN-METHIONINE-SULFOXIDE REDUCTASE CATALYTIC SUBUNIT MSRP"/>
    <property type="match status" value="1"/>
</dbReference>
<dbReference type="PROSITE" id="PS51318">
    <property type="entry name" value="TAT"/>
    <property type="match status" value="1"/>
</dbReference>
<reference evidence="8 9" key="1">
    <citation type="submission" date="2018-12" db="EMBL/GenBank/DDBJ databases">
        <title>The whole draft genome of Aquabacterium sp. SJQ9.</title>
        <authorList>
            <person name="Sun L."/>
            <person name="Gao X."/>
            <person name="Chen W."/>
            <person name="Huang K."/>
        </authorList>
    </citation>
    <scope>NUCLEOTIDE SEQUENCE [LARGE SCALE GENOMIC DNA]</scope>
    <source>
        <strain evidence="8 9">SJQ9</strain>
    </source>
</reference>
<evidence type="ECO:0000313" key="8">
    <source>
        <dbReference type="EMBL" id="RRS03286.1"/>
    </source>
</evidence>
<comment type="function">
    <text evidence="5">Part of the MsrPQ system that repairs oxidized periplasmic proteins containing methionine sulfoxide residues (Met-O), using respiratory chain electrons. Thus protects these proteins from oxidative-stress damage caused by reactive species of oxygen and chlorine generated by the host defense mechanisms. MsrPQ is essential for the maintenance of envelope integrity under bleach stress, rescuing a wide series of structurally unrelated periplasmic proteins from methionine oxidation. The catalytic subunit MsrP is non-stereospecific, being able to reduce both (R-) and (S-) diastereoisomers of methionine sulfoxide.</text>
</comment>
<dbReference type="GO" id="GO:0030091">
    <property type="term" value="P:protein repair"/>
    <property type="evidence" value="ECO:0007669"/>
    <property type="project" value="UniProtKB-UniRule"/>
</dbReference>
<dbReference type="EMBL" id="RSED01000013">
    <property type="protein sequence ID" value="RRS03286.1"/>
    <property type="molecule type" value="Genomic_DNA"/>
</dbReference>
<dbReference type="InterPro" id="IPR036374">
    <property type="entry name" value="OxRdtase_Mopterin-bd_sf"/>
</dbReference>
<feature type="domain" description="Oxidoreductase molybdopterin-binding" evidence="7">
    <location>
        <begin position="124"/>
        <end position="280"/>
    </location>
</feature>
<comment type="caution">
    <text evidence="8">The sequence shown here is derived from an EMBL/GenBank/DDBJ whole genome shotgun (WGS) entry which is preliminary data.</text>
</comment>
<comment type="similarity">
    <text evidence="5">Belongs to the MsrP family.</text>
</comment>
<feature type="binding site" evidence="5">
    <location>
        <begin position="262"/>
        <end position="264"/>
    </location>
    <ligand>
        <name>Mo-molybdopterin</name>
        <dbReference type="ChEBI" id="CHEBI:71302"/>
    </ligand>
</feature>
<protein>
    <recommendedName>
        <fullName evidence="5">Protein-methionine-sulfoxide reductase catalytic subunit MsrP</fullName>
        <ecNumber evidence="5">1.8.5.-</ecNumber>
    </recommendedName>
</protein>
<dbReference type="GO" id="GO:0043546">
    <property type="term" value="F:molybdopterin cofactor binding"/>
    <property type="evidence" value="ECO:0007669"/>
    <property type="project" value="UniProtKB-UniRule"/>
</dbReference>
<dbReference type="PANTHER" id="PTHR43032">
    <property type="entry name" value="PROTEIN-METHIONINE-SULFOXIDE REDUCTASE"/>
    <property type="match status" value="1"/>
</dbReference>
<feature type="binding site" evidence="5">
    <location>
        <begin position="108"/>
        <end position="109"/>
    </location>
    <ligand>
        <name>Mo-molybdopterin</name>
        <dbReference type="ChEBI" id="CHEBI:71302"/>
    </ligand>
</feature>
<dbReference type="Pfam" id="PF00174">
    <property type="entry name" value="Oxidored_molyb"/>
    <property type="match status" value="1"/>
</dbReference>
<evidence type="ECO:0000256" key="5">
    <source>
        <dbReference type="HAMAP-Rule" id="MF_01206"/>
    </source>
</evidence>
<dbReference type="RefSeq" id="WP_125244378.1">
    <property type="nucleotide sequence ID" value="NZ_RSED01000013.1"/>
</dbReference>
<feature type="binding site" evidence="5">
    <location>
        <position position="251"/>
    </location>
    <ligand>
        <name>Mo-molybdopterin</name>
        <dbReference type="ChEBI" id="CHEBI:71302"/>
    </ligand>
</feature>
<evidence type="ECO:0000313" key="9">
    <source>
        <dbReference type="Proteomes" id="UP000269265"/>
    </source>
</evidence>
<dbReference type="SUPFAM" id="SSF56524">
    <property type="entry name" value="Oxidoreductase molybdopterin-binding domain"/>
    <property type="match status" value="1"/>
</dbReference>
<comment type="cofactor">
    <cofactor evidence="5">
        <name>Mo-molybdopterin</name>
        <dbReference type="ChEBI" id="CHEBI:71302"/>
    </cofactor>
    <text evidence="5">Binds 1 Mo-molybdopterin (Mo-MPT) cofactor per subunit.</text>
</comment>
<comment type="catalytic activity">
    <reaction evidence="5">
        <text>L-methionyl-[protein] + a quinone + H2O = L-methionyl-(R)-S-oxide-[protein] + a quinol</text>
        <dbReference type="Rhea" id="RHEA:51296"/>
        <dbReference type="Rhea" id="RHEA-COMP:12313"/>
        <dbReference type="Rhea" id="RHEA-COMP:12314"/>
        <dbReference type="ChEBI" id="CHEBI:15377"/>
        <dbReference type="ChEBI" id="CHEBI:16044"/>
        <dbReference type="ChEBI" id="CHEBI:24646"/>
        <dbReference type="ChEBI" id="CHEBI:45764"/>
        <dbReference type="ChEBI" id="CHEBI:132124"/>
    </reaction>
</comment>
<keyword evidence="9" id="KW-1185">Reference proteome</keyword>
<evidence type="ECO:0000256" key="6">
    <source>
        <dbReference type="SAM" id="MobiDB-lite"/>
    </source>
</evidence>
<dbReference type="InterPro" id="IPR006311">
    <property type="entry name" value="TAT_signal"/>
</dbReference>
<name>A0A3R8TAK8_9BURK</name>
<evidence type="ECO:0000259" key="7">
    <source>
        <dbReference type="Pfam" id="PF00174"/>
    </source>
</evidence>
<keyword evidence="4 5" id="KW-0560">Oxidoreductase</keyword>
<comment type="PTM">
    <text evidence="5">Predicted to be exported by the Tat system. The position of the signal peptide cleavage has not been experimentally proven.</text>
</comment>
<evidence type="ECO:0000256" key="1">
    <source>
        <dbReference type="ARBA" id="ARBA00022505"/>
    </source>
</evidence>
<gene>
    <name evidence="5 8" type="primary">msrP</name>
    <name evidence="8" type="ORF">EIP75_16500</name>
</gene>
<dbReference type="InterPro" id="IPR022867">
    <property type="entry name" value="MsrP"/>
</dbReference>
<evidence type="ECO:0000256" key="3">
    <source>
        <dbReference type="ARBA" id="ARBA00022729"/>
    </source>
</evidence>
<accession>A0A3R8TAK8</accession>
<organism evidence="8 9">
    <name type="scientific">Aquabacterium soli</name>
    <dbReference type="NCBI Taxonomy" id="2493092"/>
    <lineage>
        <taxon>Bacteria</taxon>
        <taxon>Pseudomonadati</taxon>
        <taxon>Pseudomonadota</taxon>
        <taxon>Betaproteobacteria</taxon>
        <taxon>Burkholderiales</taxon>
        <taxon>Aquabacterium</taxon>
    </lineage>
</organism>
<dbReference type="GO" id="GO:0016672">
    <property type="term" value="F:oxidoreductase activity, acting on a sulfur group of donors, quinone or similar compound as acceptor"/>
    <property type="evidence" value="ECO:0007669"/>
    <property type="project" value="UniProtKB-UniRule"/>
</dbReference>
<keyword evidence="1 5" id="KW-0500">Molybdenum</keyword>
<dbReference type="AlphaFoldDB" id="A0A3R8TAK8"/>
<dbReference type="GO" id="GO:0046872">
    <property type="term" value="F:metal ion binding"/>
    <property type="evidence" value="ECO:0007669"/>
    <property type="project" value="UniProtKB-KW"/>
</dbReference>
<sequence>MAFIRSSRSPWHPDSGMQHPTASEITPQAVYASRRTWMAQAALGTAGLATGGLGAWLDPAHAQGPQGSLVKRPNKLAALPGARSAVPGAIAMEKLTAYQDITTYNNFYEFGTGKDDPAENAHTLRPRPWTLSVEGEVGKPLTLGLDDLLKLAAMEERIYRLRCVEGWSMVIPWVGYSLSNLIKRAEPTSRAKYVEFVTLADPKQMPGVRSGVLDWPYVEGLRIDEAMHPLTLLAFGLYGEVLPNQNGAPLRLVVPWKYGFKSAKSIVKIRLVEKEPVSSWTKANRGEYGFYSNVNPKVDHPRWSQASERRIGEGGLFSPRKATLMFNGYEAQVGQLYAGMDLKKFY</sequence>
<dbReference type="NCBIfam" id="NF003767">
    <property type="entry name" value="PRK05363.1"/>
    <property type="match status" value="1"/>
</dbReference>
<evidence type="ECO:0000256" key="2">
    <source>
        <dbReference type="ARBA" id="ARBA00022723"/>
    </source>
</evidence>
<dbReference type="EC" id="1.8.5.-" evidence="5"/>
<feature type="binding site" evidence="5">
    <location>
        <position position="105"/>
    </location>
    <ligand>
        <name>Mo-molybdopterin</name>
        <dbReference type="ChEBI" id="CHEBI:71302"/>
    </ligand>
</feature>
<comment type="subunit">
    <text evidence="5">Heterodimer of a catalytic subunit (MsrP) and a heme-binding subunit (MsrQ).</text>
</comment>
<feature type="region of interest" description="Disordered" evidence="6">
    <location>
        <begin position="1"/>
        <end position="22"/>
    </location>
</feature>